<organism evidence="1 2">
    <name type="scientific">Xenoophorus captivus</name>
    <dbReference type="NCBI Taxonomy" id="1517983"/>
    <lineage>
        <taxon>Eukaryota</taxon>
        <taxon>Metazoa</taxon>
        <taxon>Chordata</taxon>
        <taxon>Craniata</taxon>
        <taxon>Vertebrata</taxon>
        <taxon>Euteleostomi</taxon>
        <taxon>Actinopterygii</taxon>
        <taxon>Neopterygii</taxon>
        <taxon>Teleostei</taxon>
        <taxon>Neoteleostei</taxon>
        <taxon>Acanthomorphata</taxon>
        <taxon>Ovalentaria</taxon>
        <taxon>Atherinomorphae</taxon>
        <taxon>Cyprinodontiformes</taxon>
        <taxon>Goodeidae</taxon>
        <taxon>Xenoophorus</taxon>
    </lineage>
</organism>
<evidence type="ECO:0000313" key="1">
    <source>
        <dbReference type="EMBL" id="MEQ2204506.1"/>
    </source>
</evidence>
<gene>
    <name evidence="1" type="ORF">XENOCAPTIV_014194</name>
</gene>
<comment type="caution">
    <text evidence="1">The sequence shown here is derived from an EMBL/GenBank/DDBJ whole genome shotgun (WGS) entry which is preliminary data.</text>
</comment>
<name>A0ABV0R8Y7_9TELE</name>
<feature type="non-terminal residue" evidence="1">
    <location>
        <position position="1"/>
    </location>
</feature>
<dbReference type="Proteomes" id="UP001434883">
    <property type="component" value="Unassembled WGS sequence"/>
</dbReference>
<sequence length="91" mass="10575">LRRVLIAAQCGEEELGIRSREQRPLRAPCHRGPTLAKKDTRKRDCRCNLVFLLRTGTGVSDRLHLLSLNCIKGQQRRRLLARINHFIRDSF</sequence>
<accession>A0ABV0R8Y7</accession>
<protein>
    <submittedName>
        <fullName evidence="1">Uncharacterized protein</fullName>
    </submittedName>
</protein>
<keyword evidence="2" id="KW-1185">Reference proteome</keyword>
<reference evidence="1 2" key="1">
    <citation type="submission" date="2021-06" db="EMBL/GenBank/DDBJ databases">
        <authorList>
            <person name="Palmer J.M."/>
        </authorList>
    </citation>
    <scope>NUCLEOTIDE SEQUENCE [LARGE SCALE GENOMIC DNA]</scope>
    <source>
        <strain evidence="1 2">XC_2019</strain>
        <tissue evidence="1">Muscle</tissue>
    </source>
</reference>
<proteinExistence type="predicted"/>
<evidence type="ECO:0000313" key="2">
    <source>
        <dbReference type="Proteomes" id="UP001434883"/>
    </source>
</evidence>
<dbReference type="EMBL" id="JAHRIN010036556">
    <property type="protein sequence ID" value="MEQ2204506.1"/>
    <property type="molecule type" value="Genomic_DNA"/>
</dbReference>